<keyword evidence="3" id="KW-1185">Reference proteome</keyword>
<evidence type="ECO:0000313" key="3">
    <source>
        <dbReference type="Proteomes" id="UP000028705"/>
    </source>
</evidence>
<gene>
    <name evidence="2" type="ORF">IW15_01290</name>
</gene>
<dbReference type="AlphaFoldDB" id="A0A086ABP5"/>
<organism evidence="2 3">
    <name type="scientific">Chryseobacterium soli</name>
    <dbReference type="NCBI Taxonomy" id="445961"/>
    <lineage>
        <taxon>Bacteria</taxon>
        <taxon>Pseudomonadati</taxon>
        <taxon>Bacteroidota</taxon>
        <taxon>Flavobacteriia</taxon>
        <taxon>Flavobacteriales</taxon>
        <taxon>Weeksellaceae</taxon>
        <taxon>Chryseobacterium group</taxon>
        <taxon>Chryseobacterium</taxon>
    </lineage>
</organism>
<dbReference type="STRING" id="445961.IW15_01290"/>
<dbReference type="GO" id="GO:0005524">
    <property type="term" value="F:ATP binding"/>
    <property type="evidence" value="ECO:0007669"/>
    <property type="project" value="InterPro"/>
</dbReference>
<dbReference type="OrthoDB" id="9805802at2"/>
<feature type="domain" description="ATPase AAA-type core" evidence="1">
    <location>
        <begin position="44"/>
        <end position="380"/>
    </location>
</feature>
<proteinExistence type="predicted"/>
<dbReference type="RefSeq" id="WP_034708647.1">
    <property type="nucleotide sequence ID" value="NZ_JPRH01000001.1"/>
</dbReference>
<evidence type="ECO:0000259" key="1">
    <source>
        <dbReference type="Pfam" id="PF13304"/>
    </source>
</evidence>
<dbReference type="PANTHER" id="PTHR43581:SF2">
    <property type="entry name" value="EXCINUCLEASE ATPASE SUBUNIT"/>
    <property type="match status" value="1"/>
</dbReference>
<comment type="caution">
    <text evidence="2">The sequence shown here is derived from an EMBL/GenBank/DDBJ whole genome shotgun (WGS) entry which is preliminary data.</text>
</comment>
<dbReference type="Pfam" id="PF13304">
    <property type="entry name" value="AAA_21"/>
    <property type="match status" value="1"/>
</dbReference>
<dbReference type="InterPro" id="IPR003959">
    <property type="entry name" value="ATPase_AAA_core"/>
</dbReference>
<evidence type="ECO:0000313" key="2">
    <source>
        <dbReference type="EMBL" id="KFF14109.1"/>
    </source>
</evidence>
<dbReference type="InterPro" id="IPR051396">
    <property type="entry name" value="Bact_Antivir_Def_Nuclease"/>
</dbReference>
<dbReference type="EMBL" id="JPRH01000001">
    <property type="protein sequence ID" value="KFF14109.1"/>
    <property type="molecule type" value="Genomic_DNA"/>
</dbReference>
<dbReference type="Gene3D" id="3.40.50.300">
    <property type="entry name" value="P-loop containing nucleotide triphosphate hydrolases"/>
    <property type="match status" value="1"/>
</dbReference>
<dbReference type="PANTHER" id="PTHR43581">
    <property type="entry name" value="ATP/GTP PHOSPHATASE"/>
    <property type="match status" value="1"/>
</dbReference>
<dbReference type="Proteomes" id="UP000028705">
    <property type="component" value="Unassembled WGS sequence"/>
</dbReference>
<dbReference type="InterPro" id="IPR027417">
    <property type="entry name" value="P-loop_NTPase"/>
</dbReference>
<accession>A0A086ABP5</accession>
<protein>
    <recommendedName>
        <fullName evidence="1">ATPase AAA-type core domain-containing protein</fullName>
    </recommendedName>
</protein>
<sequence length="498" mass="57116">MEKITNEKKMIYFSSLELANVKCFGEKPQTLSLKNINGTISPWTLILGNNGIGKTTLLKCLAWMVPVESPSPQIEERLKIAKFLQEQNVSMEIIIKATRLSEDEIKGTQVKKIQIKPSMDDLEDESEYEKIMKSGNDTKTVIRARFSKGIMLQEEANETKEFSIGIKFEKKENKLEVVELEKYDVEEYIAPRIYAYSASRHMVSKNTDDSFMKDPLYNLFSDSGDLYDAEQLLSDLYASSLLEDNKEKEGTITKLLRKLKELLLDLLPDIKNTESIIINPPLNTDGTKRDNLVEIETPKGKVPLFNLSLGYKTMLAWAVDLAIRMLWDNPDSPNPLKEPAVVIIDEIDLHLHPEWQRSLRTYLTQHFTRTQFICTAHSPFMAQASENENLCVLNKIENDDVIINNEPEVVAGWKIGQIITSDLFGIKSERSPEVEEMVKERRLILDTQSKSDSDHERLKTLDEKLSNLPILDDENQKIFEQIKEMANVLKNQNKDDQN</sequence>
<reference evidence="2 3" key="1">
    <citation type="submission" date="2014-07" db="EMBL/GenBank/DDBJ databases">
        <title>Genome of Chryseobacterium soli DSM 19298.</title>
        <authorList>
            <person name="Stropko S.J."/>
            <person name="Pipes S.E."/>
            <person name="Newman J."/>
        </authorList>
    </citation>
    <scope>NUCLEOTIDE SEQUENCE [LARGE SCALE GENOMIC DNA]</scope>
    <source>
        <strain evidence="2 3">DSM 19298</strain>
    </source>
</reference>
<dbReference type="GO" id="GO:0016887">
    <property type="term" value="F:ATP hydrolysis activity"/>
    <property type="evidence" value="ECO:0007669"/>
    <property type="project" value="InterPro"/>
</dbReference>
<name>A0A086ABP5_9FLAO</name>
<dbReference type="SUPFAM" id="SSF52540">
    <property type="entry name" value="P-loop containing nucleoside triphosphate hydrolases"/>
    <property type="match status" value="1"/>
</dbReference>
<dbReference type="eggNOG" id="COG3950">
    <property type="taxonomic scope" value="Bacteria"/>
</dbReference>